<dbReference type="GeneID" id="59236538"/>
<evidence type="ECO:0000313" key="2">
    <source>
        <dbReference type="Proteomes" id="UP000509704"/>
    </source>
</evidence>
<reference evidence="1 2" key="1">
    <citation type="submission" date="2020-07" db="EMBL/GenBank/DDBJ databases">
        <title>The yeast mating-type switching endonuclease HO is a domesticated member of an unorthodox homing genetic element family.</title>
        <authorList>
            <person name="Coughlan A.Y."/>
            <person name="Lombardi L."/>
            <person name="Braun-Galleani S."/>
            <person name="Martos A.R."/>
            <person name="Galeote V."/>
            <person name="Bigey F."/>
            <person name="Dequin S."/>
            <person name="Byrne K.P."/>
            <person name="Wolfe K.H."/>
        </authorList>
    </citation>
    <scope>NUCLEOTIDE SEQUENCE [LARGE SCALE GENOMIC DNA]</scope>
    <source>
        <strain evidence="1 2">NRRL Y-6702</strain>
    </source>
</reference>
<dbReference type="EMBL" id="CP058607">
    <property type="protein sequence ID" value="QLG72815.1"/>
    <property type="molecule type" value="Genomic_DNA"/>
</dbReference>
<protein>
    <submittedName>
        <fullName evidence="1">Uncharacterized protein</fullName>
    </submittedName>
</protein>
<sequence length="522" mass="61165">MSYSTSLTYAKGRNGHNQDLHYFVDLNHTHQSSFEIPHSICLLDHYDHLILFFECQMGTGGAFVVPLFDIIVILMTLATISDHHKEQILRNNDPYNATRSSLGKRALKLLRFYIKTLKDFDHTEKRLYDLELLRCQFFIVIDQLFVNTSLKNPYASYISCLEQKSGVLGTEFITSTIGKRANFLNTILWTFSNSLQDDRALYTSIHEVWMPIQDIMLDLIELRHDYYIRNEIDKGDGRLEIFKALARSPLARFLTSMDSSRQFSRRFCGYIFIMCDYKSNLKATEELQIYPVHRGEESFSPTFVSRVRYTRDYKLQKSFLMQRRFLKICFRLYLDIPAGFELSSPSFNLEDLVEEISKNLAEFNDIKQFEAFFFANYRQSLHMMPYIAQTTLIRIFSGFIDRSQKKSISLPKVNLVDILNNADSFLTQCISLFQEGFFMLWDIESKNSFILDNMKADTCLIVLLNRMQYLNGKSTLIDSKYYDEFVSSINKNDSERRDIINRHFLGEEVSDFHSVITQLLDI</sequence>
<evidence type="ECO:0000313" key="1">
    <source>
        <dbReference type="EMBL" id="QLG72815.1"/>
    </source>
</evidence>
<keyword evidence="2" id="KW-1185">Reference proteome</keyword>
<dbReference type="AlphaFoldDB" id="A0A7H9B2D2"/>
<name>A0A7H9B2D2_ZYGMR</name>
<accession>A0A7H9B2D2</accession>
<gene>
    <name evidence="1" type="ORF">HG535_0D05240</name>
</gene>
<dbReference type="OrthoDB" id="4050598at2759"/>
<dbReference type="Proteomes" id="UP000509704">
    <property type="component" value="Chromosome 4"/>
</dbReference>
<proteinExistence type="predicted"/>
<dbReference type="Pfam" id="PF08691">
    <property type="entry name" value="Nse5"/>
    <property type="match status" value="2"/>
</dbReference>
<dbReference type="InterPro" id="IPR014803">
    <property type="entry name" value="DNA_repair_Nse5/Nse6"/>
</dbReference>
<dbReference type="RefSeq" id="XP_037144542.1">
    <property type="nucleotide sequence ID" value="XM_037288647.1"/>
</dbReference>
<organism evidence="1 2">
    <name type="scientific">Zygotorulaspora mrakii</name>
    <name type="common">Zygosaccharomyces mrakii</name>
    <dbReference type="NCBI Taxonomy" id="42260"/>
    <lineage>
        <taxon>Eukaryota</taxon>
        <taxon>Fungi</taxon>
        <taxon>Dikarya</taxon>
        <taxon>Ascomycota</taxon>
        <taxon>Saccharomycotina</taxon>
        <taxon>Saccharomycetes</taxon>
        <taxon>Saccharomycetales</taxon>
        <taxon>Saccharomycetaceae</taxon>
        <taxon>Zygotorulaspora</taxon>
    </lineage>
</organism>
<dbReference type="KEGG" id="zmk:HG535_0D05240"/>